<dbReference type="Pfam" id="PF03221">
    <property type="entry name" value="HTH_Tnp_Tc5"/>
    <property type="match status" value="1"/>
</dbReference>
<keyword evidence="2 4" id="KW-0238">DNA-binding</keyword>
<dbReference type="InterPro" id="IPR007889">
    <property type="entry name" value="HTH_Psq"/>
</dbReference>
<feature type="DNA-binding region" description="H-T-H motif" evidence="4">
    <location>
        <begin position="28"/>
        <end position="48"/>
    </location>
</feature>
<dbReference type="Proteomes" id="UP000691718">
    <property type="component" value="Unassembled WGS sequence"/>
</dbReference>
<protein>
    <submittedName>
        <fullName evidence="7">(apollo) hypothetical protein</fullName>
    </submittedName>
</protein>
<reference evidence="7" key="1">
    <citation type="submission" date="2021-04" db="EMBL/GenBank/DDBJ databases">
        <authorList>
            <person name="Tunstrom K."/>
        </authorList>
    </citation>
    <scope>NUCLEOTIDE SEQUENCE</scope>
</reference>
<dbReference type="Pfam" id="PF04218">
    <property type="entry name" value="CENP-B_N"/>
    <property type="match status" value="1"/>
</dbReference>
<dbReference type="PANTHER" id="PTHR19303:SF16">
    <property type="entry name" value="JERKY PROTEIN HOMOLOG-LIKE"/>
    <property type="match status" value="1"/>
</dbReference>
<evidence type="ECO:0000256" key="2">
    <source>
        <dbReference type="ARBA" id="ARBA00023125"/>
    </source>
</evidence>
<dbReference type="GO" id="GO:0005634">
    <property type="term" value="C:nucleus"/>
    <property type="evidence" value="ECO:0007669"/>
    <property type="project" value="UniProtKB-SubCell"/>
</dbReference>
<dbReference type="PROSITE" id="PS51253">
    <property type="entry name" value="HTH_CENPB"/>
    <property type="match status" value="1"/>
</dbReference>
<accession>A0A8S3WUB0</accession>
<comment type="subcellular location">
    <subcellularLocation>
        <location evidence="1 4">Nucleus</location>
    </subcellularLocation>
</comment>
<keyword evidence="8" id="KW-1185">Reference proteome</keyword>
<dbReference type="EMBL" id="CAJQZP010000723">
    <property type="protein sequence ID" value="CAG4981141.1"/>
    <property type="molecule type" value="Genomic_DNA"/>
</dbReference>
<dbReference type="SMART" id="SM00674">
    <property type="entry name" value="CENPB"/>
    <property type="match status" value="1"/>
</dbReference>
<evidence type="ECO:0000259" key="6">
    <source>
        <dbReference type="PROSITE" id="PS51253"/>
    </source>
</evidence>
<dbReference type="InterPro" id="IPR050863">
    <property type="entry name" value="CenT-Element_Derived"/>
</dbReference>
<evidence type="ECO:0000256" key="4">
    <source>
        <dbReference type="PROSITE-ProRule" id="PRU00320"/>
    </source>
</evidence>
<evidence type="ECO:0000313" key="8">
    <source>
        <dbReference type="Proteomes" id="UP000691718"/>
    </source>
</evidence>
<dbReference type="Pfam" id="PF03184">
    <property type="entry name" value="DDE_1"/>
    <property type="match status" value="1"/>
</dbReference>
<evidence type="ECO:0000313" key="7">
    <source>
        <dbReference type="EMBL" id="CAG4981141.1"/>
    </source>
</evidence>
<dbReference type="InterPro" id="IPR006600">
    <property type="entry name" value="HTH_CenpB_DNA-bd_dom"/>
</dbReference>
<dbReference type="PANTHER" id="PTHR19303">
    <property type="entry name" value="TRANSPOSON"/>
    <property type="match status" value="1"/>
</dbReference>
<comment type="caution">
    <text evidence="7">The sequence shown here is derived from an EMBL/GenBank/DDBJ whole genome shotgun (WGS) entry which is preliminary data.</text>
</comment>
<sequence length="636" mass="73110">MSNKRKHKTLDLNNKMEILKKLDSGENMCKLAKEYGVGRATIHDLKKKRQKIVDHVKTMESGPGKRKTLKVGDCPKMENALYMWFLQRRSKHTPISGEILKTKAIEFYKKITHKDDFRASDGWLDKFKKRFGIRLLTVSGEKLSSDESAVQPFIQHFKNKVEELGLLPDQIYNADESGLFWRLLPNKTFVSSTEASAPGRKVSKDRITFMPCSNATGTHKLDLLVIGKAKNPRAFKNICLPVCYKNQSRSWVTREVFSEWFHKDFVPEVRKFMKRSNLPIKALLVLDNAPGHPNEQELKSSDGNIQTIFLPPNCTPLLQPMDQNVIQKIKSLYKNKLLIYIISQDGDITQSLKGMNLKDVVFSLAHAWKSVSSNLIQSSWKKLWPTMNDVSETEETDEWDPEDNMPIVDWLKNLSEKGLETSEENLNSWFEGIEETEQIMTDEEIISEAVQEESFVEILEPPTTTTAIRVKPDNALMCFNTCITWAEENGMSAKDIIILRNMREKMASTSNSRKRNLTGKLLEQALEQWLEDDNEHEFSDVDDEVADQNFTIEEEHVKSEISEVEEIEIETSSEGTNRSTNTPDSNRNCYRGHEIFRSVMSKYSFNTLLNCLRLDNIDDRQERLETDPLAAVSGFF</sequence>
<dbReference type="PROSITE" id="PS50960">
    <property type="entry name" value="HTH_PSQ"/>
    <property type="match status" value="1"/>
</dbReference>
<proteinExistence type="predicted"/>
<dbReference type="GO" id="GO:0003677">
    <property type="term" value="F:DNA binding"/>
    <property type="evidence" value="ECO:0007669"/>
    <property type="project" value="UniProtKB-UniRule"/>
</dbReference>
<evidence type="ECO:0000256" key="3">
    <source>
        <dbReference type="ARBA" id="ARBA00023242"/>
    </source>
</evidence>
<dbReference type="AlphaFoldDB" id="A0A8S3WUB0"/>
<dbReference type="InterPro" id="IPR004875">
    <property type="entry name" value="DDE_SF_endonuclease_dom"/>
</dbReference>
<feature type="domain" description="HTH psq-type" evidence="5">
    <location>
        <begin position="1"/>
        <end position="52"/>
    </location>
</feature>
<organism evidence="7 8">
    <name type="scientific">Parnassius apollo</name>
    <name type="common">Apollo butterfly</name>
    <name type="synonym">Papilio apollo</name>
    <dbReference type="NCBI Taxonomy" id="110799"/>
    <lineage>
        <taxon>Eukaryota</taxon>
        <taxon>Metazoa</taxon>
        <taxon>Ecdysozoa</taxon>
        <taxon>Arthropoda</taxon>
        <taxon>Hexapoda</taxon>
        <taxon>Insecta</taxon>
        <taxon>Pterygota</taxon>
        <taxon>Neoptera</taxon>
        <taxon>Endopterygota</taxon>
        <taxon>Lepidoptera</taxon>
        <taxon>Glossata</taxon>
        <taxon>Ditrysia</taxon>
        <taxon>Papilionoidea</taxon>
        <taxon>Papilionidae</taxon>
        <taxon>Parnassiinae</taxon>
        <taxon>Parnassini</taxon>
        <taxon>Parnassius</taxon>
        <taxon>Parnassius</taxon>
    </lineage>
</organism>
<dbReference type="OrthoDB" id="125347at2759"/>
<name>A0A8S3WUB0_PARAO</name>
<evidence type="ECO:0000256" key="1">
    <source>
        <dbReference type="ARBA" id="ARBA00004123"/>
    </source>
</evidence>
<gene>
    <name evidence="7" type="ORF">PAPOLLO_LOCUS10181</name>
</gene>
<feature type="domain" description="HTH CENPB-type" evidence="6">
    <location>
        <begin position="65"/>
        <end position="137"/>
    </location>
</feature>
<keyword evidence="3 4" id="KW-0539">Nucleus</keyword>
<evidence type="ECO:0000259" key="5">
    <source>
        <dbReference type="PROSITE" id="PS50960"/>
    </source>
</evidence>